<proteinExistence type="predicted"/>
<keyword evidence="1" id="KW-0175">Coiled coil</keyword>
<protein>
    <recommendedName>
        <fullName evidence="4">Cell division protein FtsL</fullName>
    </recommendedName>
</protein>
<reference evidence="2 3" key="1">
    <citation type="journal article" date="2016" name="Nat. Commun.">
        <title>Thousands of microbial genomes shed light on interconnected biogeochemical processes in an aquifer system.</title>
        <authorList>
            <person name="Anantharaman K."/>
            <person name="Brown C.T."/>
            <person name="Hug L.A."/>
            <person name="Sharon I."/>
            <person name="Castelle C.J."/>
            <person name="Probst A.J."/>
            <person name="Thomas B.C."/>
            <person name="Singh A."/>
            <person name="Wilkins M.J."/>
            <person name="Karaoz U."/>
            <person name="Brodie E.L."/>
            <person name="Williams K.H."/>
            <person name="Hubbard S.S."/>
            <person name="Banfield J.F."/>
        </authorList>
    </citation>
    <scope>NUCLEOTIDE SEQUENCE [LARGE SCALE GENOMIC DNA]</scope>
</reference>
<accession>A0A1G1WFM1</accession>
<organism evidence="2 3">
    <name type="scientific">Candidatus Woykebacteria bacterium RBG_19FT_COMBO_43_10</name>
    <dbReference type="NCBI Taxonomy" id="1802598"/>
    <lineage>
        <taxon>Bacteria</taxon>
        <taxon>Candidatus Woykeibacteriota</taxon>
    </lineage>
</organism>
<evidence type="ECO:0000256" key="1">
    <source>
        <dbReference type="SAM" id="Coils"/>
    </source>
</evidence>
<gene>
    <name evidence="2" type="ORF">A2Z42_02840</name>
</gene>
<dbReference type="Proteomes" id="UP000176645">
    <property type="component" value="Unassembled WGS sequence"/>
</dbReference>
<sequence>MDNKRASKTGNKSILKNTISLLILISAGLLFSRVVFSNILATSGQRLSAANLKAKILQEENQKLENRISQLNSLGRIEKIAQKKGLVRTENVSVLVSPGPIAKR</sequence>
<comment type="caution">
    <text evidence="2">The sequence shown here is derived from an EMBL/GenBank/DDBJ whole genome shotgun (WGS) entry which is preliminary data.</text>
</comment>
<evidence type="ECO:0000313" key="3">
    <source>
        <dbReference type="Proteomes" id="UP000176645"/>
    </source>
</evidence>
<feature type="coiled-coil region" evidence="1">
    <location>
        <begin position="47"/>
        <end position="74"/>
    </location>
</feature>
<evidence type="ECO:0000313" key="2">
    <source>
        <dbReference type="EMBL" id="OGY26508.1"/>
    </source>
</evidence>
<dbReference type="EMBL" id="MHCU01000068">
    <property type="protein sequence ID" value="OGY26508.1"/>
    <property type="molecule type" value="Genomic_DNA"/>
</dbReference>
<dbReference type="AlphaFoldDB" id="A0A1G1WFM1"/>
<evidence type="ECO:0008006" key="4">
    <source>
        <dbReference type="Google" id="ProtNLM"/>
    </source>
</evidence>
<name>A0A1G1WFM1_9BACT</name>